<organism evidence="1">
    <name type="scientific">Cucumis melo</name>
    <name type="common">Muskmelon</name>
    <dbReference type="NCBI Taxonomy" id="3656"/>
    <lineage>
        <taxon>Eukaryota</taxon>
        <taxon>Viridiplantae</taxon>
        <taxon>Streptophyta</taxon>
        <taxon>Embryophyta</taxon>
        <taxon>Tracheophyta</taxon>
        <taxon>Spermatophyta</taxon>
        <taxon>Magnoliopsida</taxon>
        <taxon>eudicotyledons</taxon>
        <taxon>Gunneridae</taxon>
        <taxon>Pentapetalae</taxon>
        <taxon>rosids</taxon>
        <taxon>fabids</taxon>
        <taxon>Cucurbitales</taxon>
        <taxon>Cucurbitaceae</taxon>
        <taxon>Benincaseae</taxon>
        <taxon>Cucumis</taxon>
    </lineage>
</organism>
<dbReference type="EnsemblPlants" id="MELO3C029332.2.1">
    <property type="protein sequence ID" value="MELO3C029332.2.1"/>
    <property type="gene ID" value="MELO3C029332.2"/>
</dbReference>
<name>A0A9I9E6C6_CUCME</name>
<proteinExistence type="predicted"/>
<dbReference type="Gene3D" id="3.40.50.300">
    <property type="entry name" value="P-loop containing nucleotide triphosphate hydrolases"/>
    <property type="match status" value="1"/>
</dbReference>
<evidence type="ECO:0000313" key="1">
    <source>
        <dbReference type="EnsemblPlants" id="MELO3C029332.2.1"/>
    </source>
</evidence>
<reference evidence="1" key="1">
    <citation type="submission" date="2023-03" db="UniProtKB">
        <authorList>
            <consortium name="EnsemblPlants"/>
        </authorList>
    </citation>
    <scope>IDENTIFICATION</scope>
</reference>
<sequence length="65" mass="7325">MLGELSPMPRNADANATVFIQGVVTYVPQVSWIFNATMCDNILFGATFDYAKYEKIIDITSFFHT</sequence>
<dbReference type="InterPro" id="IPR027417">
    <property type="entry name" value="P-loop_NTPase"/>
</dbReference>
<dbReference type="AlphaFoldDB" id="A0A9I9E6C6"/>
<accession>A0A9I9E6C6</accession>
<protein>
    <submittedName>
        <fullName evidence="1">Uncharacterized protein</fullName>
    </submittedName>
</protein>
<dbReference type="Gramene" id="MELO3C029332.2.1">
    <property type="protein sequence ID" value="MELO3C029332.2.1"/>
    <property type="gene ID" value="MELO3C029332.2"/>
</dbReference>